<dbReference type="InterPro" id="IPR050679">
    <property type="entry name" value="Bact_HTH_transcr_reg"/>
</dbReference>
<evidence type="ECO:0000313" key="5">
    <source>
        <dbReference type="EMBL" id="MFC5668487.1"/>
    </source>
</evidence>
<keyword evidence="3" id="KW-0804">Transcription</keyword>
<evidence type="ECO:0000256" key="3">
    <source>
        <dbReference type="ARBA" id="ARBA00023163"/>
    </source>
</evidence>
<dbReference type="SMART" id="SM00345">
    <property type="entry name" value="HTH_GNTR"/>
    <property type="match status" value="2"/>
</dbReference>
<dbReference type="InterPro" id="IPR036390">
    <property type="entry name" value="WH_DNA-bd_sf"/>
</dbReference>
<dbReference type="PRINTS" id="PR00035">
    <property type="entry name" value="HTHGNTR"/>
</dbReference>
<feature type="domain" description="HTH gntR-type" evidence="4">
    <location>
        <begin position="71"/>
        <end position="139"/>
    </location>
</feature>
<accession>A0ABW0XD64</accession>
<sequence length="144" mass="15350">MPERSPRGTYLRIADAWRAKISGDSTMASLPSEADLMKEHDVARTTVKRALDVLAAEGLIRSQPGVGWLVVGAAPKVPVLDQLAALVHDLGVDADFPSEKELTETTGAARGTVRRALAQLEGAGVLEVRHGKGRRVRALPANHS</sequence>
<evidence type="ECO:0000259" key="4">
    <source>
        <dbReference type="PROSITE" id="PS50949"/>
    </source>
</evidence>
<dbReference type="PANTHER" id="PTHR44846">
    <property type="entry name" value="MANNOSYL-D-GLYCERATE TRANSPORT/METABOLISM SYSTEM REPRESSOR MNGR-RELATED"/>
    <property type="match status" value="1"/>
</dbReference>
<evidence type="ECO:0000256" key="1">
    <source>
        <dbReference type="ARBA" id="ARBA00023015"/>
    </source>
</evidence>
<dbReference type="RefSeq" id="WP_380230119.1">
    <property type="nucleotide sequence ID" value="NZ_JBHSOF010000115.1"/>
</dbReference>
<dbReference type="Gene3D" id="1.10.10.10">
    <property type="entry name" value="Winged helix-like DNA-binding domain superfamily/Winged helix DNA-binding domain"/>
    <property type="match status" value="2"/>
</dbReference>
<keyword evidence="2" id="KW-0238">DNA-binding</keyword>
<dbReference type="Proteomes" id="UP001595975">
    <property type="component" value="Unassembled WGS sequence"/>
</dbReference>
<dbReference type="Pfam" id="PF00392">
    <property type="entry name" value="GntR"/>
    <property type="match status" value="2"/>
</dbReference>
<protein>
    <submittedName>
        <fullName evidence="5">GntR family transcriptional regulator</fullName>
    </submittedName>
</protein>
<keyword evidence="1" id="KW-0805">Transcription regulation</keyword>
<reference evidence="6" key="1">
    <citation type="journal article" date="2019" name="Int. J. Syst. Evol. Microbiol.">
        <title>The Global Catalogue of Microorganisms (GCM) 10K type strain sequencing project: providing services to taxonomists for standard genome sequencing and annotation.</title>
        <authorList>
            <consortium name="The Broad Institute Genomics Platform"/>
            <consortium name="The Broad Institute Genome Sequencing Center for Infectious Disease"/>
            <person name="Wu L."/>
            <person name="Ma J."/>
        </authorList>
    </citation>
    <scope>NUCLEOTIDE SEQUENCE [LARGE SCALE GENOMIC DNA]</scope>
    <source>
        <strain evidence="6">CGMCC 4.1437</strain>
    </source>
</reference>
<evidence type="ECO:0000256" key="2">
    <source>
        <dbReference type="ARBA" id="ARBA00023125"/>
    </source>
</evidence>
<organism evidence="5 6">
    <name type="scientific">Kitasatospora misakiensis</name>
    <dbReference type="NCBI Taxonomy" id="67330"/>
    <lineage>
        <taxon>Bacteria</taxon>
        <taxon>Bacillati</taxon>
        <taxon>Actinomycetota</taxon>
        <taxon>Actinomycetes</taxon>
        <taxon>Kitasatosporales</taxon>
        <taxon>Streptomycetaceae</taxon>
        <taxon>Kitasatospora</taxon>
    </lineage>
</organism>
<proteinExistence type="predicted"/>
<keyword evidence="6" id="KW-1185">Reference proteome</keyword>
<dbReference type="InterPro" id="IPR036388">
    <property type="entry name" value="WH-like_DNA-bd_sf"/>
</dbReference>
<dbReference type="SUPFAM" id="SSF46785">
    <property type="entry name" value="Winged helix' DNA-binding domain"/>
    <property type="match status" value="2"/>
</dbReference>
<dbReference type="PANTHER" id="PTHR44846:SF17">
    <property type="entry name" value="GNTR-FAMILY TRANSCRIPTIONAL REGULATOR"/>
    <property type="match status" value="1"/>
</dbReference>
<feature type="domain" description="HTH gntR-type" evidence="4">
    <location>
        <begin position="7"/>
        <end position="73"/>
    </location>
</feature>
<dbReference type="PROSITE" id="PS50949">
    <property type="entry name" value="HTH_GNTR"/>
    <property type="match status" value="2"/>
</dbReference>
<dbReference type="InterPro" id="IPR000524">
    <property type="entry name" value="Tscrpt_reg_HTH_GntR"/>
</dbReference>
<dbReference type="EMBL" id="JBHSOF010000115">
    <property type="protein sequence ID" value="MFC5668487.1"/>
    <property type="molecule type" value="Genomic_DNA"/>
</dbReference>
<comment type="caution">
    <text evidence="5">The sequence shown here is derived from an EMBL/GenBank/DDBJ whole genome shotgun (WGS) entry which is preliminary data.</text>
</comment>
<name>A0ABW0XD64_9ACTN</name>
<gene>
    <name evidence="5" type="ORF">ACFP3U_36710</name>
</gene>
<evidence type="ECO:0000313" key="6">
    <source>
        <dbReference type="Proteomes" id="UP001595975"/>
    </source>
</evidence>
<dbReference type="CDD" id="cd07377">
    <property type="entry name" value="WHTH_GntR"/>
    <property type="match status" value="1"/>
</dbReference>